<gene>
    <name evidence="1" type="ORF">CRG98_000713</name>
</gene>
<sequence>MPTSRVTFQWSQMPLGKSSASKTFGSRDPPPGAPNFYSVPFLPTTSASCAITFKGFLITPTLPREEVVMVREPFNRAQPPFHFLLLIGPRSPTLHRAAVGVVVPTPFSLSCHGRCLSGTYCPLRPAGSLDPLATSPTLFLERRG</sequence>
<proteinExistence type="predicted"/>
<organism evidence="1 2">
    <name type="scientific">Punica granatum</name>
    <name type="common">Pomegranate</name>
    <dbReference type="NCBI Taxonomy" id="22663"/>
    <lineage>
        <taxon>Eukaryota</taxon>
        <taxon>Viridiplantae</taxon>
        <taxon>Streptophyta</taxon>
        <taxon>Embryophyta</taxon>
        <taxon>Tracheophyta</taxon>
        <taxon>Spermatophyta</taxon>
        <taxon>Magnoliopsida</taxon>
        <taxon>eudicotyledons</taxon>
        <taxon>Gunneridae</taxon>
        <taxon>Pentapetalae</taxon>
        <taxon>rosids</taxon>
        <taxon>malvids</taxon>
        <taxon>Myrtales</taxon>
        <taxon>Lythraceae</taxon>
        <taxon>Punica</taxon>
    </lineage>
</organism>
<evidence type="ECO:0000313" key="2">
    <source>
        <dbReference type="Proteomes" id="UP000233551"/>
    </source>
</evidence>
<protein>
    <submittedName>
        <fullName evidence="1">Uncharacterized protein</fullName>
    </submittedName>
</protein>
<dbReference type="AlphaFoldDB" id="A0A2I0LDV1"/>
<comment type="caution">
    <text evidence="1">The sequence shown here is derived from an EMBL/GenBank/DDBJ whole genome shotgun (WGS) entry which is preliminary data.</text>
</comment>
<dbReference type="Proteomes" id="UP000233551">
    <property type="component" value="Unassembled WGS sequence"/>
</dbReference>
<reference evidence="1 2" key="1">
    <citation type="submission" date="2017-11" db="EMBL/GenBank/DDBJ databases">
        <title>De-novo sequencing of pomegranate (Punica granatum L.) genome.</title>
        <authorList>
            <person name="Akparov Z."/>
            <person name="Amiraslanov A."/>
            <person name="Hajiyeva S."/>
            <person name="Abbasov M."/>
            <person name="Kaur K."/>
            <person name="Hamwieh A."/>
            <person name="Solovyev V."/>
            <person name="Salamov A."/>
            <person name="Braich B."/>
            <person name="Kosarev P."/>
            <person name="Mahmoud A."/>
            <person name="Hajiyev E."/>
            <person name="Babayeva S."/>
            <person name="Izzatullayeva V."/>
            <person name="Mammadov A."/>
            <person name="Mammadov A."/>
            <person name="Sharifova S."/>
            <person name="Ojaghi J."/>
            <person name="Eynullazada K."/>
            <person name="Bayramov B."/>
            <person name="Abdulazimova A."/>
            <person name="Shahmuradov I."/>
        </authorList>
    </citation>
    <scope>NUCLEOTIDE SEQUENCE [LARGE SCALE GENOMIC DNA]</scope>
    <source>
        <strain evidence="2">cv. AG2017</strain>
        <tissue evidence="1">Leaf</tissue>
    </source>
</reference>
<accession>A0A2I0LDV1</accession>
<evidence type="ECO:0000313" key="1">
    <source>
        <dbReference type="EMBL" id="PKI78852.1"/>
    </source>
</evidence>
<keyword evidence="2" id="KW-1185">Reference proteome</keyword>
<dbReference type="EMBL" id="PGOL01000032">
    <property type="protein sequence ID" value="PKI78852.1"/>
    <property type="molecule type" value="Genomic_DNA"/>
</dbReference>
<name>A0A2I0LDV1_PUNGR</name>